<keyword evidence="3" id="KW-1185">Reference proteome</keyword>
<organism evidence="2 3">
    <name type="scientific">Thiothrix unzii</name>
    <dbReference type="NCBI Taxonomy" id="111769"/>
    <lineage>
        <taxon>Bacteria</taxon>
        <taxon>Pseudomonadati</taxon>
        <taxon>Pseudomonadota</taxon>
        <taxon>Gammaproteobacteria</taxon>
        <taxon>Thiotrichales</taxon>
        <taxon>Thiotrichaceae</taxon>
        <taxon>Thiothrix</taxon>
    </lineage>
</organism>
<keyword evidence="1" id="KW-0812">Transmembrane</keyword>
<reference evidence="2" key="1">
    <citation type="submission" date="2021-04" db="EMBL/GenBank/DDBJ databases">
        <title>Genomics, taxonomy and metabolism of representatives of sulfur bacteria of the genus Thiothrix: Thiothrix fructosivorans QT, Thiothrix unzii A1T and three new species, Thiothrix subterranea sp. nov., Thiothrix litoralis sp. nov. and 'Candidatus Thiothrix anitrata' sp. nov.</title>
        <authorList>
            <person name="Ravin N.V."/>
            <person name="Smolyakov D."/>
            <person name="Rudenko T.S."/>
            <person name="Mardanov A.V."/>
            <person name="Beletsky A.V."/>
            <person name="Markov N.D."/>
            <person name="Fomenkov A.I."/>
            <person name="Roberts R.J."/>
            <person name="Karnachuk O.V."/>
            <person name="Novikov A."/>
            <person name="Grabovich M.Y."/>
        </authorList>
    </citation>
    <scope>NUCLEOTIDE SEQUENCE</scope>
    <source>
        <strain evidence="2">A1</strain>
    </source>
</reference>
<feature type="transmembrane region" description="Helical" evidence="1">
    <location>
        <begin position="242"/>
        <end position="260"/>
    </location>
</feature>
<dbReference type="Proteomes" id="UP000672009">
    <property type="component" value="Chromosome"/>
</dbReference>
<dbReference type="KEGG" id="tun:J9260_11855"/>
<protein>
    <submittedName>
        <fullName evidence="2">NnrS family protein</fullName>
    </submittedName>
</protein>
<dbReference type="EMBL" id="CP072793">
    <property type="protein sequence ID" value="QTR55318.1"/>
    <property type="molecule type" value="Genomic_DNA"/>
</dbReference>
<feature type="transmembrane region" description="Helical" evidence="1">
    <location>
        <begin position="272"/>
        <end position="296"/>
    </location>
</feature>
<evidence type="ECO:0000256" key="1">
    <source>
        <dbReference type="SAM" id="Phobius"/>
    </source>
</evidence>
<gene>
    <name evidence="2" type="ORF">J9260_11855</name>
</gene>
<feature type="transmembrane region" description="Helical" evidence="1">
    <location>
        <begin position="63"/>
        <end position="79"/>
    </location>
</feature>
<sequence length="400" mass="45062">MINLEKPYTGKYALDHLGFRPFFLAAGLFAILGMVLWLGIYHFKWLLLPSNYPATVWHGHEMIFGYAVAVAAGFLLTAVKNWTNRPTISQQPLLILALLWFLARVLPFTGLLSVAAVVDTAFLLWLTYEMAHPIIKAQQWKQMALVGKVALLIPANIAFYLGLLGYWTEGVQVGLYAAFYTILALIFTMGRRVIPFFIERGVGCPFEAKNDVWVDRFSLILFLGFAVADVIAMAFGHATAHFLAGLLALAQVPLHAFRMVGWYHPNLWEKTLLWVLYLAYGWLVLGFFLKFLAVAVSISPWIALHAFAIGGIGMMTIGMMARVALGHTGRNVTEPPTSLILVFLVLFSAAFIRVWNVWLVPEFYGEWILTAQLLWITAFTVFMWHYAPILIKPRIDGRYG</sequence>
<accession>A0A975FCY5</accession>
<feature type="transmembrane region" description="Helical" evidence="1">
    <location>
        <begin position="21"/>
        <end position="43"/>
    </location>
</feature>
<feature type="transmembrane region" description="Helical" evidence="1">
    <location>
        <begin position="149"/>
        <end position="167"/>
    </location>
</feature>
<dbReference type="Pfam" id="PF05940">
    <property type="entry name" value="NnrS"/>
    <property type="match status" value="1"/>
</dbReference>
<dbReference type="AlphaFoldDB" id="A0A975FCY5"/>
<feature type="transmembrane region" description="Helical" evidence="1">
    <location>
        <begin position="217"/>
        <end position="236"/>
    </location>
</feature>
<keyword evidence="1" id="KW-1133">Transmembrane helix</keyword>
<evidence type="ECO:0000313" key="3">
    <source>
        <dbReference type="Proteomes" id="UP000672009"/>
    </source>
</evidence>
<feature type="transmembrane region" description="Helical" evidence="1">
    <location>
        <begin position="302"/>
        <end position="325"/>
    </location>
</feature>
<feature type="transmembrane region" description="Helical" evidence="1">
    <location>
        <begin position="367"/>
        <end position="391"/>
    </location>
</feature>
<keyword evidence="1" id="KW-0472">Membrane</keyword>
<evidence type="ECO:0000313" key="2">
    <source>
        <dbReference type="EMBL" id="QTR55318.1"/>
    </source>
</evidence>
<feature type="transmembrane region" description="Helical" evidence="1">
    <location>
        <begin position="337"/>
        <end position="355"/>
    </location>
</feature>
<name>A0A975FCY5_9GAMM</name>
<feature type="transmembrane region" description="Helical" evidence="1">
    <location>
        <begin position="173"/>
        <end position="190"/>
    </location>
</feature>
<dbReference type="InterPro" id="IPR010266">
    <property type="entry name" value="NnrS"/>
</dbReference>
<proteinExistence type="predicted"/>